<dbReference type="OrthoDB" id="4380123at2"/>
<dbReference type="InterPro" id="IPR008551">
    <property type="entry name" value="TANGO2"/>
</dbReference>
<dbReference type="STRING" id="338969.Rfer_1330"/>
<dbReference type="HOGENOM" id="CLU_047037_1_1_4"/>
<dbReference type="eggNOG" id="COG3332">
    <property type="taxonomic scope" value="Bacteria"/>
</dbReference>
<dbReference type="EMBL" id="CP000267">
    <property type="protein sequence ID" value="ABD69064.1"/>
    <property type="molecule type" value="Genomic_DNA"/>
</dbReference>
<dbReference type="RefSeq" id="WP_011463632.1">
    <property type="nucleotide sequence ID" value="NC_007908.1"/>
</dbReference>
<dbReference type="KEGG" id="rfr:Rfer_1330"/>
<dbReference type="PANTHER" id="PTHR17985">
    <property type="entry name" value="SER/THR-RICH PROTEIN T10 IN DGCR REGION"/>
    <property type="match status" value="1"/>
</dbReference>
<protein>
    <recommendedName>
        <fullName evidence="3">NRDE family protein</fullName>
    </recommendedName>
</protein>
<dbReference type="Proteomes" id="UP000008332">
    <property type="component" value="Chromosome"/>
</dbReference>
<proteinExistence type="predicted"/>
<gene>
    <name evidence="1" type="ordered locus">Rfer_1330</name>
</gene>
<evidence type="ECO:0000313" key="1">
    <source>
        <dbReference type="EMBL" id="ABD69064.1"/>
    </source>
</evidence>
<reference evidence="2" key="1">
    <citation type="submission" date="2006-02" db="EMBL/GenBank/DDBJ databases">
        <title>Complete sequence of chromosome of Rhodoferax ferrireducens DSM 15236.</title>
        <authorList>
            <person name="Copeland A."/>
            <person name="Lucas S."/>
            <person name="Lapidus A."/>
            <person name="Barry K."/>
            <person name="Detter J.C."/>
            <person name="Glavina del Rio T."/>
            <person name="Hammon N."/>
            <person name="Israni S."/>
            <person name="Pitluck S."/>
            <person name="Brettin T."/>
            <person name="Bruce D."/>
            <person name="Han C."/>
            <person name="Tapia R."/>
            <person name="Gilna P."/>
            <person name="Kiss H."/>
            <person name="Schmutz J."/>
            <person name="Larimer F."/>
            <person name="Land M."/>
            <person name="Kyrpides N."/>
            <person name="Ivanova N."/>
            <person name="Richardson P."/>
        </authorList>
    </citation>
    <scope>NUCLEOTIDE SEQUENCE [LARGE SCALE GENOMIC DNA]</scope>
    <source>
        <strain evidence="2">ATCC BAA-621 / DSM 15236 / T118</strain>
    </source>
</reference>
<organism evidence="1 2">
    <name type="scientific">Albidiferax ferrireducens (strain ATCC BAA-621 / DSM 15236 / T118)</name>
    <name type="common">Rhodoferax ferrireducens</name>
    <dbReference type="NCBI Taxonomy" id="338969"/>
    <lineage>
        <taxon>Bacteria</taxon>
        <taxon>Pseudomonadati</taxon>
        <taxon>Pseudomonadota</taxon>
        <taxon>Betaproteobacteria</taxon>
        <taxon>Burkholderiales</taxon>
        <taxon>Comamonadaceae</taxon>
        <taxon>Rhodoferax</taxon>
    </lineage>
</organism>
<name>Q21YT9_ALBFT</name>
<dbReference type="Pfam" id="PF05742">
    <property type="entry name" value="TANGO2"/>
    <property type="match status" value="1"/>
</dbReference>
<dbReference type="PANTHER" id="PTHR17985:SF8">
    <property type="entry name" value="TRANSPORT AND GOLGI ORGANIZATION PROTEIN 2 HOMOLOG"/>
    <property type="match status" value="1"/>
</dbReference>
<evidence type="ECO:0008006" key="3">
    <source>
        <dbReference type="Google" id="ProtNLM"/>
    </source>
</evidence>
<keyword evidence="2" id="KW-1185">Reference proteome</keyword>
<dbReference type="AlphaFoldDB" id="Q21YT9"/>
<sequence>MCLIAWNWQPASHTPLLLIANRDEYYARPTAPLHCWDDADILAGRDLQAGGTWLGISRSGRLAALTNHRNPAALRADAPSRGELVSAYLQTDASALDYLMELAGRAGDYNPFNLLVFDGTRLLGLESRHAKVTAMQPGLGAVSNADFLTPWPKLANIKGGLQTLQGQEPPSDAQLLALLQNPSVAADADLPDTGIPLEFERALSAAFIALPDYGTRACSIVRFEADHITFLEQSFDAHGATGTRQLTTAWRRVPSLRTENRPPPVS</sequence>
<evidence type="ECO:0000313" key="2">
    <source>
        <dbReference type="Proteomes" id="UP000008332"/>
    </source>
</evidence>
<accession>Q21YT9</accession>